<dbReference type="Gene3D" id="1.10.630.10">
    <property type="entry name" value="Cytochrome P450"/>
    <property type="match status" value="1"/>
</dbReference>
<evidence type="ECO:0000256" key="8">
    <source>
        <dbReference type="RuleBase" id="RU000461"/>
    </source>
</evidence>
<proteinExistence type="inferred from homology"/>
<comment type="cofactor">
    <cofactor evidence="1 7">
        <name>heme</name>
        <dbReference type="ChEBI" id="CHEBI:30413"/>
    </cofactor>
</comment>
<evidence type="ECO:0000256" key="3">
    <source>
        <dbReference type="ARBA" id="ARBA00022723"/>
    </source>
</evidence>
<evidence type="ECO:0000256" key="6">
    <source>
        <dbReference type="ARBA" id="ARBA00023033"/>
    </source>
</evidence>
<dbReference type="EMBL" id="JAODUO010000292">
    <property type="protein sequence ID" value="KAK2183885.1"/>
    <property type="molecule type" value="Genomic_DNA"/>
</dbReference>
<dbReference type="InterPro" id="IPR050182">
    <property type="entry name" value="Cytochrome_P450_fam2"/>
</dbReference>
<keyword evidence="9" id="KW-0472">Membrane</keyword>
<evidence type="ECO:0000256" key="9">
    <source>
        <dbReference type="SAM" id="Phobius"/>
    </source>
</evidence>
<evidence type="ECO:0000256" key="1">
    <source>
        <dbReference type="ARBA" id="ARBA00001971"/>
    </source>
</evidence>
<dbReference type="PANTHER" id="PTHR24300:SF397">
    <property type="entry name" value="CYTOCHROME P450 2U1"/>
    <property type="match status" value="1"/>
</dbReference>
<keyword evidence="7 8" id="KW-0349">Heme</keyword>
<evidence type="ECO:0000313" key="10">
    <source>
        <dbReference type="EMBL" id="KAK2183885.1"/>
    </source>
</evidence>
<keyword evidence="11" id="KW-1185">Reference proteome</keyword>
<dbReference type="GO" id="GO:0005737">
    <property type="term" value="C:cytoplasm"/>
    <property type="evidence" value="ECO:0007669"/>
    <property type="project" value="TreeGrafter"/>
</dbReference>
<dbReference type="GO" id="GO:0020037">
    <property type="term" value="F:heme binding"/>
    <property type="evidence" value="ECO:0007669"/>
    <property type="project" value="InterPro"/>
</dbReference>
<dbReference type="InterPro" id="IPR001128">
    <property type="entry name" value="Cyt_P450"/>
</dbReference>
<comment type="similarity">
    <text evidence="2 8">Belongs to the cytochrome P450 family.</text>
</comment>
<name>A0AAD9NWR9_RIDPI</name>
<organism evidence="10 11">
    <name type="scientific">Ridgeia piscesae</name>
    <name type="common">Tubeworm</name>
    <dbReference type="NCBI Taxonomy" id="27915"/>
    <lineage>
        <taxon>Eukaryota</taxon>
        <taxon>Metazoa</taxon>
        <taxon>Spiralia</taxon>
        <taxon>Lophotrochozoa</taxon>
        <taxon>Annelida</taxon>
        <taxon>Polychaeta</taxon>
        <taxon>Sedentaria</taxon>
        <taxon>Canalipalpata</taxon>
        <taxon>Sabellida</taxon>
        <taxon>Siboglinidae</taxon>
        <taxon>Ridgeia</taxon>
    </lineage>
</organism>
<dbReference type="InterPro" id="IPR036396">
    <property type="entry name" value="Cyt_P450_sf"/>
</dbReference>
<dbReference type="Pfam" id="PF00067">
    <property type="entry name" value="p450"/>
    <property type="match status" value="1"/>
</dbReference>
<keyword evidence="9" id="KW-1133">Transmembrane helix</keyword>
<comment type="caution">
    <text evidence="10">The sequence shown here is derived from an EMBL/GenBank/DDBJ whole genome shotgun (WGS) entry which is preliminary data.</text>
</comment>
<dbReference type="PANTHER" id="PTHR24300">
    <property type="entry name" value="CYTOCHROME P450 508A4-RELATED"/>
    <property type="match status" value="1"/>
</dbReference>
<evidence type="ECO:0000256" key="7">
    <source>
        <dbReference type="PIRSR" id="PIRSR602401-1"/>
    </source>
</evidence>
<protein>
    <recommendedName>
        <fullName evidence="12">Cytochrome P450</fullName>
    </recommendedName>
</protein>
<dbReference type="InterPro" id="IPR017972">
    <property type="entry name" value="Cyt_P450_CS"/>
</dbReference>
<feature type="transmembrane region" description="Helical" evidence="9">
    <location>
        <begin position="12"/>
        <end position="30"/>
    </location>
</feature>
<dbReference type="GO" id="GO:0016712">
    <property type="term" value="F:oxidoreductase activity, acting on paired donors, with incorporation or reduction of molecular oxygen, reduced flavin or flavoprotein as one donor, and incorporation of one atom of oxygen"/>
    <property type="evidence" value="ECO:0007669"/>
    <property type="project" value="TreeGrafter"/>
</dbReference>
<dbReference type="GO" id="GO:0006082">
    <property type="term" value="P:organic acid metabolic process"/>
    <property type="evidence" value="ECO:0007669"/>
    <property type="project" value="TreeGrafter"/>
</dbReference>
<sequence>MDLFAWVGCVDTSSPLIFTVVFLCGIWLLGSSGGPSNWPPGPKSWSPIGTAKAFLSNDQMYLTMTELANKYGEIAHLRFGLHGHIVVLTGHKIIREAFVDKGEYFANRPTFYAEYTHKGKGILYAHGNDMKLLKRFTLKTLKDFGVGKSSLEEKMIEEVGFLMGEIDSKGGLPFYPKPLLANAVANIICSMAFGQRYDYDNEEFKQLLKSLLIATQNGGAKHIPACWLPTRLHFVLPQLWDVINADRKTKVFIRKCISEHRESFDEDSLRDLIDIYLKAEKDGEESGALTDANLFQVIADLFYAGSDTTSTSITWLLLYMIRNPDVQKRCREEIFQVIGQDRQPCLKDRGTLPYMEATLLEIHRLGSVLSTALTHTVSKPVKFRGYDLPEGTLVIPNLYQSHMDPEIWEDPFAIKPDRWLDENNKLKTNPAFMPFGVGCRMCIGETLARMQMFLFGTALLQRFEFRMVDADNPPTTEGLYGMSRVPYKYELLASAT</sequence>
<keyword evidence="9" id="KW-0812">Transmembrane</keyword>
<accession>A0AAD9NWR9</accession>
<dbReference type="PRINTS" id="PR00463">
    <property type="entry name" value="EP450I"/>
</dbReference>
<keyword evidence="5 7" id="KW-0408">Iron</keyword>
<reference evidence="10" key="1">
    <citation type="journal article" date="2023" name="Mol. Biol. Evol.">
        <title>Third-Generation Sequencing Reveals the Adaptive Role of the Epigenome in Three Deep-Sea Polychaetes.</title>
        <authorList>
            <person name="Perez M."/>
            <person name="Aroh O."/>
            <person name="Sun Y."/>
            <person name="Lan Y."/>
            <person name="Juniper S.K."/>
            <person name="Young C.R."/>
            <person name="Angers B."/>
            <person name="Qian P.Y."/>
        </authorList>
    </citation>
    <scope>NUCLEOTIDE SEQUENCE</scope>
    <source>
        <strain evidence="10">R07B-5</strain>
    </source>
</reference>
<dbReference type="PROSITE" id="PS00086">
    <property type="entry name" value="CYTOCHROME_P450"/>
    <property type="match status" value="1"/>
</dbReference>
<evidence type="ECO:0000256" key="4">
    <source>
        <dbReference type="ARBA" id="ARBA00023002"/>
    </source>
</evidence>
<dbReference type="GO" id="GO:0008395">
    <property type="term" value="F:steroid hydroxylase activity"/>
    <property type="evidence" value="ECO:0007669"/>
    <property type="project" value="TreeGrafter"/>
</dbReference>
<dbReference type="PRINTS" id="PR00385">
    <property type="entry name" value="P450"/>
</dbReference>
<dbReference type="InterPro" id="IPR002401">
    <property type="entry name" value="Cyt_P450_E_grp-I"/>
</dbReference>
<feature type="binding site" description="axial binding residue" evidence="7">
    <location>
        <position position="442"/>
    </location>
    <ligand>
        <name>heme</name>
        <dbReference type="ChEBI" id="CHEBI:30413"/>
    </ligand>
    <ligandPart>
        <name>Fe</name>
        <dbReference type="ChEBI" id="CHEBI:18248"/>
    </ligandPart>
</feature>
<dbReference type="SUPFAM" id="SSF48264">
    <property type="entry name" value="Cytochrome P450"/>
    <property type="match status" value="1"/>
</dbReference>
<keyword evidence="4 8" id="KW-0560">Oxidoreductase</keyword>
<dbReference type="FunFam" id="1.10.630.10:FF:000036">
    <property type="entry name" value="CYtochrome P450 family"/>
    <property type="match status" value="1"/>
</dbReference>
<evidence type="ECO:0000256" key="5">
    <source>
        <dbReference type="ARBA" id="ARBA00023004"/>
    </source>
</evidence>
<keyword evidence="6 8" id="KW-0503">Monooxygenase</keyword>
<gene>
    <name evidence="10" type="ORF">NP493_293g04072</name>
</gene>
<keyword evidence="3 7" id="KW-0479">Metal-binding</keyword>
<evidence type="ECO:0008006" key="12">
    <source>
        <dbReference type="Google" id="ProtNLM"/>
    </source>
</evidence>
<evidence type="ECO:0000256" key="2">
    <source>
        <dbReference type="ARBA" id="ARBA00010617"/>
    </source>
</evidence>
<dbReference type="AlphaFoldDB" id="A0AAD9NWR9"/>
<dbReference type="GO" id="GO:0006805">
    <property type="term" value="P:xenobiotic metabolic process"/>
    <property type="evidence" value="ECO:0007669"/>
    <property type="project" value="TreeGrafter"/>
</dbReference>
<dbReference type="Proteomes" id="UP001209878">
    <property type="component" value="Unassembled WGS sequence"/>
</dbReference>
<evidence type="ECO:0000313" key="11">
    <source>
        <dbReference type="Proteomes" id="UP001209878"/>
    </source>
</evidence>
<dbReference type="GO" id="GO:0005506">
    <property type="term" value="F:iron ion binding"/>
    <property type="evidence" value="ECO:0007669"/>
    <property type="project" value="InterPro"/>
</dbReference>